<evidence type="ECO:0000256" key="4">
    <source>
        <dbReference type="ARBA" id="ARBA00023136"/>
    </source>
</evidence>
<evidence type="ECO:0000256" key="2">
    <source>
        <dbReference type="ARBA" id="ARBA00022692"/>
    </source>
</evidence>
<name>A0ABR7MDS3_9BACT</name>
<comment type="caution">
    <text evidence="6">The sequence shown here is derived from an EMBL/GenBank/DDBJ whole genome shotgun (WGS) entry which is preliminary data.</text>
</comment>
<protein>
    <recommendedName>
        <fullName evidence="5">Probable membrane transporter protein</fullName>
    </recommendedName>
</protein>
<dbReference type="RefSeq" id="WP_187258426.1">
    <property type="nucleotide sequence ID" value="NZ_JBHULF010000006.1"/>
</dbReference>
<evidence type="ECO:0000313" key="7">
    <source>
        <dbReference type="Proteomes" id="UP000765802"/>
    </source>
</evidence>
<feature type="transmembrane region" description="Helical" evidence="5">
    <location>
        <begin position="79"/>
        <end position="101"/>
    </location>
</feature>
<gene>
    <name evidence="6" type="ORF">BC349_18785</name>
</gene>
<keyword evidence="5" id="KW-1003">Cell membrane</keyword>
<dbReference type="PANTHER" id="PTHR43701:SF2">
    <property type="entry name" value="MEMBRANE TRANSPORTER PROTEIN YJNA-RELATED"/>
    <property type="match status" value="1"/>
</dbReference>
<dbReference type="Pfam" id="PF01925">
    <property type="entry name" value="TauE"/>
    <property type="match status" value="1"/>
</dbReference>
<comment type="subcellular location">
    <subcellularLocation>
        <location evidence="5">Cell membrane</location>
        <topology evidence="5">Multi-pass membrane protein</topology>
    </subcellularLocation>
    <subcellularLocation>
        <location evidence="1">Membrane</location>
        <topology evidence="1">Multi-pass membrane protein</topology>
    </subcellularLocation>
</comment>
<evidence type="ECO:0000256" key="3">
    <source>
        <dbReference type="ARBA" id="ARBA00022989"/>
    </source>
</evidence>
<comment type="similarity">
    <text evidence="5">Belongs to the 4-toluene sulfonate uptake permease (TSUP) (TC 2.A.102) family.</text>
</comment>
<dbReference type="PANTHER" id="PTHR43701">
    <property type="entry name" value="MEMBRANE TRANSPORTER PROTEIN MJ0441-RELATED"/>
    <property type="match status" value="1"/>
</dbReference>
<feature type="transmembrane region" description="Helical" evidence="5">
    <location>
        <begin position="6"/>
        <end position="39"/>
    </location>
</feature>
<evidence type="ECO:0000256" key="1">
    <source>
        <dbReference type="ARBA" id="ARBA00004141"/>
    </source>
</evidence>
<sequence length="139" mass="15067">MAATEIITIVILGVAAGILSGLVGIGGGIILVPALIYFLHYSQHQAQGTSLGVLTLPVVVLGFYQYYRYCQTAGTPIDIKVIGLLAAGFILGGFFGGKIAVRIDTDTMKKIFAVILFYTAFKLLHWDTQIIRWAKQLFS</sequence>
<evidence type="ECO:0000256" key="5">
    <source>
        <dbReference type="RuleBase" id="RU363041"/>
    </source>
</evidence>
<evidence type="ECO:0000313" key="6">
    <source>
        <dbReference type="EMBL" id="MBC6493106.1"/>
    </source>
</evidence>
<dbReference type="EMBL" id="MBUA01000031">
    <property type="protein sequence ID" value="MBC6493106.1"/>
    <property type="molecule type" value="Genomic_DNA"/>
</dbReference>
<keyword evidence="4 5" id="KW-0472">Membrane</keyword>
<keyword evidence="7" id="KW-1185">Reference proteome</keyword>
<proteinExistence type="inferred from homology"/>
<dbReference type="Proteomes" id="UP000765802">
    <property type="component" value="Unassembled WGS sequence"/>
</dbReference>
<keyword evidence="3 5" id="KW-1133">Transmembrane helix</keyword>
<reference evidence="6 7" key="1">
    <citation type="submission" date="2016-07" db="EMBL/GenBank/DDBJ databases">
        <title>Genome analysis of Flavihumibacter stibioxidans YS-17.</title>
        <authorList>
            <person name="Shi K."/>
            <person name="Han Y."/>
            <person name="Wang G."/>
        </authorList>
    </citation>
    <scope>NUCLEOTIDE SEQUENCE [LARGE SCALE GENOMIC DNA]</scope>
    <source>
        <strain evidence="6 7">YS-17</strain>
    </source>
</reference>
<accession>A0ABR7MDS3</accession>
<feature type="transmembrane region" description="Helical" evidence="5">
    <location>
        <begin position="51"/>
        <end position="67"/>
    </location>
</feature>
<organism evidence="6 7">
    <name type="scientific">Flavihumibacter stibioxidans</name>
    <dbReference type="NCBI Taxonomy" id="1834163"/>
    <lineage>
        <taxon>Bacteria</taxon>
        <taxon>Pseudomonadati</taxon>
        <taxon>Bacteroidota</taxon>
        <taxon>Chitinophagia</taxon>
        <taxon>Chitinophagales</taxon>
        <taxon>Chitinophagaceae</taxon>
        <taxon>Flavihumibacter</taxon>
    </lineage>
</organism>
<keyword evidence="2 5" id="KW-0812">Transmembrane</keyword>
<dbReference type="InterPro" id="IPR002781">
    <property type="entry name" value="TM_pro_TauE-like"/>
</dbReference>
<dbReference type="InterPro" id="IPR051598">
    <property type="entry name" value="TSUP/Inactive_protease-like"/>
</dbReference>